<comment type="function">
    <text evidence="12">Catalyzes the dephosphorylation of undecaprenyl diphosphate (UPP).</text>
</comment>
<comment type="caution">
    <text evidence="13">The sequence shown here is derived from an EMBL/GenBank/DDBJ whole genome shotgun (WGS) entry which is preliminary data.</text>
</comment>
<feature type="transmembrane region" description="Helical" evidence="12">
    <location>
        <begin position="122"/>
        <end position="140"/>
    </location>
</feature>
<dbReference type="Proteomes" id="UP001597187">
    <property type="component" value="Unassembled WGS sequence"/>
</dbReference>
<comment type="catalytic activity">
    <reaction evidence="11 12">
        <text>di-trans,octa-cis-undecaprenyl diphosphate + H2O = di-trans,octa-cis-undecaprenyl phosphate + phosphate + H(+)</text>
        <dbReference type="Rhea" id="RHEA:28094"/>
        <dbReference type="ChEBI" id="CHEBI:15377"/>
        <dbReference type="ChEBI" id="CHEBI:15378"/>
        <dbReference type="ChEBI" id="CHEBI:43474"/>
        <dbReference type="ChEBI" id="CHEBI:58405"/>
        <dbReference type="ChEBI" id="CHEBI:60392"/>
        <dbReference type="EC" id="3.6.1.27"/>
    </reaction>
</comment>
<dbReference type="GO" id="GO:0050380">
    <property type="term" value="F:undecaprenyl-diphosphatase activity"/>
    <property type="evidence" value="ECO:0007669"/>
    <property type="project" value="UniProtKB-UniRule"/>
</dbReference>
<comment type="similarity">
    <text evidence="2 12">Belongs to the UppP family.</text>
</comment>
<proteinExistence type="inferred from homology"/>
<evidence type="ECO:0000313" key="13">
    <source>
        <dbReference type="EMBL" id="MFD1513946.1"/>
    </source>
</evidence>
<protein>
    <recommendedName>
        <fullName evidence="4 12">Undecaprenyl-diphosphatase</fullName>
        <ecNumber evidence="3 12">3.6.1.27</ecNumber>
    </recommendedName>
    <alternativeName>
        <fullName evidence="10 12">Undecaprenyl pyrophosphate phosphatase</fullName>
    </alternativeName>
</protein>
<keyword evidence="8 12" id="KW-1133">Transmembrane helix</keyword>
<evidence type="ECO:0000256" key="9">
    <source>
        <dbReference type="ARBA" id="ARBA00023136"/>
    </source>
</evidence>
<evidence type="ECO:0000256" key="12">
    <source>
        <dbReference type="HAMAP-Rule" id="MF_01006"/>
    </source>
</evidence>
<evidence type="ECO:0000256" key="4">
    <source>
        <dbReference type="ARBA" id="ARBA00021581"/>
    </source>
</evidence>
<evidence type="ECO:0000256" key="11">
    <source>
        <dbReference type="ARBA" id="ARBA00047594"/>
    </source>
</evidence>
<keyword evidence="6 12" id="KW-0812">Transmembrane</keyword>
<dbReference type="EC" id="3.6.1.27" evidence="3 12"/>
<keyword evidence="5 12" id="KW-1003">Cell membrane</keyword>
<feature type="transmembrane region" description="Helical" evidence="12">
    <location>
        <begin position="43"/>
        <end position="62"/>
    </location>
</feature>
<dbReference type="RefSeq" id="WP_250873907.1">
    <property type="nucleotide sequence ID" value="NZ_JALXFV010000005.1"/>
</dbReference>
<keyword evidence="9 12" id="KW-0472">Membrane</keyword>
<name>A0ABD6AX32_9EURY</name>
<dbReference type="GO" id="GO:0005886">
    <property type="term" value="C:plasma membrane"/>
    <property type="evidence" value="ECO:0007669"/>
    <property type="project" value="UniProtKB-SubCell"/>
</dbReference>
<evidence type="ECO:0000256" key="5">
    <source>
        <dbReference type="ARBA" id="ARBA00022475"/>
    </source>
</evidence>
<dbReference type="EMBL" id="JBHUDC010000005">
    <property type="protein sequence ID" value="MFD1513946.1"/>
    <property type="molecule type" value="Genomic_DNA"/>
</dbReference>
<accession>A0ABD6AX32</accession>
<keyword evidence="14" id="KW-1185">Reference proteome</keyword>
<dbReference type="AlphaFoldDB" id="A0ABD6AX32"/>
<reference evidence="13 14" key="1">
    <citation type="journal article" date="2019" name="Int. J. Syst. Evol. Microbiol.">
        <title>The Global Catalogue of Microorganisms (GCM) 10K type strain sequencing project: providing services to taxonomists for standard genome sequencing and annotation.</title>
        <authorList>
            <consortium name="The Broad Institute Genomics Platform"/>
            <consortium name="The Broad Institute Genome Sequencing Center for Infectious Disease"/>
            <person name="Wu L."/>
            <person name="Ma J."/>
        </authorList>
    </citation>
    <scope>NUCLEOTIDE SEQUENCE [LARGE SCALE GENOMIC DNA]</scope>
    <source>
        <strain evidence="13 14">CGMCC 1.12563</strain>
    </source>
</reference>
<dbReference type="InterPro" id="IPR003824">
    <property type="entry name" value="UppP"/>
</dbReference>
<evidence type="ECO:0000256" key="6">
    <source>
        <dbReference type="ARBA" id="ARBA00022692"/>
    </source>
</evidence>
<evidence type="ECO:0000256" key="7">
    <source>
        <dbReference type="ARBA" id="ARBA00022801"/>
    </source>
</evidence>
<dbReference type="HAMAP" id="MF_01006">
    <property type="entry name" value="Undec_diphosphatase"/>
    <property type="match status" value="1"/>
</dbReference>
<evidence type="ECO:0000313" key="14">
    <source>
        <dbReference type="Proteomes" id="UP001597187"/>
    </source>
</evidence>
<feature type="transmembrane region" description="Helical" evidence="12">
    <location>
        <begin position="190"/>
        <end position="211"/>
    </location>
</feature>
<dbReference type="Pfam" id="PF02673">
    <property type="entry name" value="BacA"/>
    <property type="match status" value="1"/>
</dbReference>
<dbReference type="PANTHER" id="PTHR30622">
    <property type="entry name" value="UNDECAPRENYL-DIPHOSPHATASE"/>
    <property type="match status" value="1"/>
</dbReference>
<evidence type="ECO:0000256" key="3">
    <source>
        <dbReference type="ARBA" id="ARBA00012374"/>
    </source>
</evidence>
<comment type="subcellular location">
    <subcellularLocation>
        <location evidence="1 12">Cell membrane</location>
        <topology evidence="1 12">Multi-pass membrane protein</topology>
    </subcellularLocation>
</comment>
<gene>
    <name evidence="12" type="primary">uppP</name>
    <name evidence="13" type="ORF">ACFSBT_11715</name>
</gene>
<feature type="transmembrane region" description="Helical" evidence="12">
    <location>
        <begin position="89"/>
        <end position="110"/>
    </location>
</feature>
<dbReference type="PANTHER" id="PTHR30622:SF2">
    <property type="entry name" value="UNDECAPRENYL-DIPHOSPHATASE"/>
    <property type="match status" value="1"/>
</dbReference>
<sequence>MDRPLLVALLAGVLQGIFEWLPISSEGNLAVVLTALGQPVESAVAFGLFLHLGTAFSAAVYYHDEVADLLARLPRWHPRRAFEGEQAPVTFLAIGTLVSGVVGLAAYATLDEVVNELTGGTVVVLIGVLLVATGLFQKLTAGRESAETEPDAVDAVLVGAAQGVAILPGISRSGMTTGTLLLRGYDGSSAFRFSFLLSIPAALGGATIAYLDTGLGDVTTQQAGVALLTAFVVGYVTIDALLRVVERVSFWAVCLGLGAVAMLGGLLVV</sequence>
<evidence type="ECO:0000256" key="8">
    <source>
        <dbReference type="ARBA" id="ARBA00022989"/>
    </source>
</evidence>
<keyword evidence="7 12" id="KW-0378">Hydrolase</keyword>
<evidence type="ECO:0000256" key="1">
    <source>
        <dbReference type="ARBA" id="ARBA00004651"/>
    </source>
</evidence>
<feature type="transmembrane region" description="Helical" evidence="12">
    <location>
        <begin position="223"/>
        <end position="242"/>
    </location>
</feature>
<organism evidence="13 14">
    <name type="scientific">Halomarina rubra</name>
    <dbReference type="NCBI Taxonomy" id="2071873"/>
    <lineage>
        <taxon>Archaea</taxon>
        <taxon>Methanobacteriati</taxon>
        <taxon>Methanobacteriota</taxon>
        <taxon>Stenosarchaea group</taxon>
        <taxon>Halobacteria</taxon>
        <taxon>Halobacteriales</taxon>
        <taxon>Natronomonadaceae</taxon>
        <taxon>Halomarina</taxon>
    </lineage>
</organism>
<feature type="transmembrane region" description="Helical" evidence="12">
    <location>
        <begin position="248"/>
        <end position="268"/>
    </location>
</feature>
<evidence type="ECO:0000256" key="2">
    <source>
        <dbReference type="ARBA" id="ARBA00010621"/>
    </source>
</evidence>
<evidence type="ECO:0000256" key="10">
    <source>
        <dbReference type="ARBA" id="ARBA00032707"/>
    </source>
</evidence>